<name>A0ABN7XDK0_GIGMA</name>
<reference evidence="1 2" key="1">
    <citation type="submission" date="2021-06" db="EMBL/GenBank/DDBJ databases">
        <authorList>
            <person name="Kallberg Y."/>
            <person name="Tangrot J."/>
            <person name="Rosling A."/>
        </authorList>
    </citation>
    <scope>NUCLEOTIDE SEQUENCE [LARGE SCALE GENOMIC DNA]</scope>
    <source>
        <strain evidence="1 2">120-4 pot B 10/14</strain>
    </source>
</reference>
<evidence type="ECO:0000313" key="1">
    <source>
        <dbReference type="EMBL" id="CAG8853100.1"/>
    </source>
</evidence>
<feature type="non-terminal residue" evidence="1">
    <location>
        <position position="1"/>
    </location>
</feature>
<proteinExistence type="predicted"/>
<feature type="non-terminal residue" evidence="1">
    <location>
        <position position="142"/>
    </location>
</feature>
<dbReference type="Proteomes" id="UP000789901">
    <property type="component" value="Unassembled WGS sequence"/>
</dbReference>
<protein>
    <submittedName>
        <fullName evidence="1">39696_t:CDS:1</fullName>
    </submittedName>
</protein>
<accession>A0ABN7XDK0</accession>
<comment type="caution">
    <text evidence="1">The sequence shown here is derived from an EMBL/GenBank/DDBJ whole genome shotgun (WGS) entry which is preliminary data.</text>
</comment>
<sequence>KFVVNNDLFYEHVVNHNALYDSNQVTFGTLYSNQPDFDIHNDVEYESDYPDNSMINLEGAQHGDIIENKNEELKVYVMFRDWDYAMTKIEKYRKRQGFKTRCYCVDRSSNCIRRRMLVCEHYGKPDMTKSKDPKKETTSKRV</sequence>
<gene>
    <name evidence="1" type="ORF">GMARGA_LOCUS41921</name>
</gene>
<keyword evidence="2" id="KW-1185">Reference proteome</keyword>
<evidence type="ECO:0000313" key="2">
    <source>
        <dbReference type="Proteomes" id="UP000789901"/>
    </source>
</evidence>
<dbReference type="EMBL" id="CAJVQB010119940">
    <property type="protein sequence ID" value="CAG8853100.1"/>
    <property type="molecule type" value="Genomic_DNA"/>
</dbReference>
<organism evidence="1 2">
    <name type="scientific">Gigaspora margarita</name>
    <dbReference type="NCBI Taxonomy" id="4874"/>
    <lineage>
        <taxon>Eukaryota</taxon>
        <taxon>Fungi</taxon>
        <taxon>Fungi incertae sedis</taxon>
        <taxon>Mucoromycota</taxon>
        <taxon>Glomeromycotina</taxon>
        <taxon>Glomeromycetes</taxon>
        <taxon>Diversisporales</taxon>
        <taxon>Gigasporaceae</taxon>
        <taxon>Gigaspora</taxon>
    </lineage>
</organism>